<dbReference type="EMBL" id="NBTY01000089">
    <property type="protein sequence ID" value="OTP74254.1"/>
    <property type="molecule type" value="Genomic_DNA"/>
</dbReference>
<dbReference type="Proteomes" id="UP000195221">
    <property type="component" value="Unassembled WGS sequence"/>
</dbReference>
<proteinExistence type="predicted"/>
<organism evidence="2 4">
    <name type="scientific">Caballeronia sordidicola</name>
    <name type="common">Burkholderia sordidicola</name>
    <dbReference type="NCBI Taxonomy" id="196367"/>
    <lineage>
        <taxon>Bacteria</taxon>
        <taxon>Pseudomonadati</taxon>
        <taxon>Pseudomonadota</taxon>
        <taxon>Betaproteobacteria</taxon>
        <taxon>Burkholderiales</taxon>
        <taxon>Burkholderiaceae</taxon>
        <taxon>Caballeronia</taxon>
    </lineage>
</organism>
<dbReference type="AlphaFoldDB" id="A0A242N5Y2"/>
<reference evidence="1 3" key="1">
    <citation type="submission" date="2017-03" db="EMBL/GenBank/DDBJ databases">
        <title>Genome analysis of strain PAMC 26510.</title>
        <authorList>
            <person name="Oh H.-M."/>
            <person name="Yang J.-A."/>
        </authorList>
    </citation>
    <scope>NUCLEOTIDE SEQUENCE [LARGE SCALE GENOMIC DNA]</scope>
    <source>
        <strain evidence="1 3">PAMC 26510</strain>
    </source>
</reference>
<gene>
    <name evidence="1" type="ORF">PAMC26510_17150</name>
    <name evidence="2" type="ORF">PAMC26577_04345</name>
</gene>
<dbReference type="Proteomes" id="UP000194546">
    <property type="component" value="Unassembled WGS sequence"/>
</dbReference>
<dbReference type="EMBL" id="NBTZ01000022">
    <property type="protein sequence ID" value="OTP78834.1"/>
    <property type="molecule type" value="Genomic_DNA"/>
</dbReference>
<evidence type="ECO:0000313" key="4">
    <source>
        <dbReference type="Proteomes" id="UP000195221"/>
    </source>
</evidence>
<protein>
    <submittedName>
        <fullName evidence="2">Uncharacterized protein</fullName>
    </submittedName>
</protein>
<evidence type="ECO:0000313" key="2">
    <source>
        <dbReference type="EMBL" id="OTP78834.1"/>
    </source>
</evidence>
<accession>A0A242N5Y2</accession>
<reference evidence="2 4" key="2">
    <citation type="submission" date="2017-03" db="EMBL/GenBank/DDBJ databases">
        <title>Genome analysis of strain PAMC 26577.</title>
        <authorList>
            <person name="Oh H.-M."/>
            <person name="Yang J.-A."/>
        </authorList>
    </citation>
    <scope>NUCLEOTIDE SEQUENCE [LARGE SCALE GENOMIC DNA]</scope>
    <source>
        <strain evidence="2 4">PAMC 26577</strain>
    </source>
</reference>
<evidence type="ECO:0000313" key="3">
    <source>
        <dbReference type="Proteomes" id="UP000194546"/>
    </source>
</evidence>
<comment type="caution">
    <text evidence="2">The sequence shown here is derived from an EMBL/GenBank/DDBJ whole genome shotgun (WGS) entry which is preliminary data.</text>
</comment>
<name>A0A242N5Y2_CABSO</name>
<evidence type="ECO:0000313" key="1">
    <source>
        <dbReference type="EMBL" id="OTP74254.1"/>
    </source>
</evidence>
<sequence>MAKISKISQDSISCGGIEGARTNRLAITRLSTVTCLKRITKTISLKTITFR</sequence>